<dbReference type="AlphaFoldDB" id="A0A2Z6P3C3"/>
<evidence type="ECO:0000313" key="7">
    <source>
        <dbReference type="EMBL" id="GAU50924.1"/>
    </source>
</evidence>
<evidence type="ECO:0000256" key="3">
    <source>
        <dbReference type="ARBA" id="ARBA00022989"/>
    </source>
</evidence>
<proteinExistence type="predicted"/>
<keyword evidence="4 5" id="KW-0472">Membrane</keyword>
<name>A0A2Z6P3C3_TRISU</name>
<dbReference type="Pfam" id="PF00916">
    <property type="entry name" value="Sulfate_transp"/>
    <property type="match status" value="1"/>
</dbReference>
<evidence type="ECO:0000256" key="4">
    <source>
        <dbReference type="ARBA" id="ARBA00023136"/>
    </source>
</evidence>
<comment type="subcellular location">
    <subcellularLocation>
        <location evidence="1">Membrane</location>
        <topology evidence="1">Multi-pass membrane protein</topology>
    </subcellularLocation>
</comment>
<organism evidence="7 8">
    <name type="scientific">Trifolium subterraneum</name>
    <name type="common">Subterranean clover</name>
    <dbReference type="NCBI Taxonomy" id="3900"/>
    <lineage>
        <taxon>Eukaryota</taxon>
        <taxon>Viridiplantae</taxon>
        <taxon>Streptophyta</taxon>
        <taxon>Embryophyta</taxon>
        <taxon>Tracheophyta</taxon>
        <taxon>Spermatophyta</taxon>
        <taxon>Magnoliopsida</taxon>
        <taxon>eudicotyledons</taxon>
        <taxon>Gunneridae</taxon>
        <taxon>Pentapetalae</taxon>
        <taxon>rosids</taxon>
        <taxon>fabids</taxon>
        <taxon>Fabales</taxon>
        <taxon>Fabaceae</taxon>
        <taxon>Papilionoideae</taxon>
        <taxon>50 kb inversion clade</taxon>
        <taxon>NPAAA clade</taxon>
        <taxon>Hologalegina</taxon>
        <taxon>IRL clade</taxon>
        <taxon>Trifolieae</taxon>
        <taxon>Trifolium</taxon>
    </lineage>
</organism>
<keyword evidence="3 5" id="KW-1133">Transmembrane helix</keyword>
<dbReference type="EMBL" id="DF974914">
    <property type="protein sequence ID" value="GAU50924.1"/>
    <property type="molecule type" value="Genomic_DNA"/>
</dbReference>
<protein>
    <recommendedName>
        <fullName evidence="6">SLC26A/SulP transporter domain-containing protein</fullName>
    </recommendedName>
</protein>
<dbReference type="OrthoDB" id="1733119at2759"/>
<keyword evidence="8" id="KW-1185">Reference proteome</keyword>
<reference evidence="8" key="1">
    <citation type="journal article" date="2017" name="Front. Plant Sci.">
        <title>Climate Clever Clovers: New Paradigm to Reduce the Environmental Footprint of Ruminants by Breeding Low Methanogenic Forages Utilizing Haplotype Variation.</title>
        <authorList>
            <person name="Kaur P."/>
            <person name="Appels R."/>
            <person name="Bayer P.E."/>
            <person name="Keeble-Gagnere G."/>
            <person name="Wang J."/>
            <person name="Hirakawa H."/>
            <person name="Shirasawa K."/>
            <person name="Vercoe P."/>
            <person name="Stefanova K."/>
            <person name="Durmic Z."/>
            <person name="Nichols P."/>
            <person name="Revell C."/>
            <person name="Isobe S.N."/>
            <person name="Edwards D."/>
            <person name="Erskine W."/>
        </authorList>
    </citation>
    <scope>NUCLEOTIDE SEQUENCE [LARGE SCALE GENOMIC DNA]</scope>
    <source>
        <strain evidence="8">cv. Daliak</strain>
    </source>
</reference>
<keyword evidence="2 5" id="KW-0812">Transmembrane</keyword>
<evidence type="ECO:0000256" key="2">
    <source>
        <dbReference type="ARBA" id="ARBA00022692"/>
    </source>
</evidence>
<accession>A0A2Z6P3C3</accession>
<sequence>MPSQDKPSKSSWKHEDKIWSRIESLEAYAIDACINDEQRHGSGHVLVGFGLYNQVSILYFPYNRLGFLVDFMSHAAIVGFVAGAAIVIGLQQFKGLFGIIRFMSHDANV</sequence>
<evidence type="ECO:0000313" key="8">
    <source>
        <dbReference type="Proteomes" id="UP000242715"/>
    </source>
</evidence>
<feature type="domain" description="SLC26A/SulP transporter" evidence="6">
    <location>
        <begin position="49"/>
        <end position="106"/>
    </location>
</feature>
<dbReference type="InterPro" id="IPR011547">
    <property type="entry name" value="SLC26A/SulP_dom"/>
</dbReference>
<evidence type="ECO:0000259" key="6">
    <source>
        <dbReference type="Pfam" id="PF00916"/>
    </source>
</evidence>
<gene>
    <name evidence="7" type="ORF">TSUD_411210</name>
</gene>
<feature type="transmembrane region" description="Helical" evidence="5">
    <location>
        <begin position="71"/>
        <end position="93"/>
    </location>
</feature>
<evidence type="ECO:0000256" key="1">
    <source>
        <dbReference type="ARBA" id="ARBA00004141"/>
    </source>
</evidence>
<dbReference type="GO" id="GO:0016020">
    <property type="term" value="C:membrane"/>
    <property type="evidence" value="ECO:0007669"/>
    <property type="project" value="UniProtKB-SubCell"/>
</dbReference>
<evidence type="ECO:0000256" key="5">
    <source>
        <dbReference type="SAM" id="Phobius"/>
    </source>
</evidence>
<dbReference type="Proteomes" id="UP000242715">
    <property type="component" value="Unassembled WGS sequence"/>
</dbReference>